<keyword evidence="6 7" id="KW-0998">Cell outer membrane</keyword>
<keyword evidence="12" id="KW-0675">Receptor</keyword>
<dbReference type="PROSITE" id="PS52016">
    <property type="entry name" value="TONB_DEPENDENT_REC_3"/>
    <property type="match status" value="1"/>
</dbReference>
<evidence type="ECO:0000256" key="3">
    <source>
        <dbReference type="ARBA" id="ARBA00022452"/>
    </source>
</evidence>
<dbReference type="PANTHER" id="PTHR40980">
    <property type="entry name" value="PLUG DOMAIN-CONTAINING PROTEIN"/>
    <property type="match status" value="1"/>
</dbReference>
<dbReference type="InterPro" id="IPR037066">
    <property type="entry name" value="Plug_dom_sf"/>
</dbReference>
<comment type="caution">
    <text evidence="12">The sequence shown here is derived from an EMBL/GenBank/DDBJ whole genome shotgun (WGS) entry which is preliminary data.</text>
</comment>
<dbReference type="InterPro" id="IPR041700">
    <property type="entry name" value="OMP_b-brl_3"/>
</dbReference>
<keyword evidence="4 7" id="KW-0812">Transmembrane</keyword>
<feature type="domain" description="Outer membrane protein beta-barrel" evidence="11">
    <location>
        <begin position="389"/>
        <end position="802"/>
    </location>
</feature>
<reference evidence="12 13" key="1">
    <citation type="submission" date="2019-09" db="EMBL/GenBank/DDBJ databases">
        <title>Chitinophaga ginsengihumi sp. nov., isolated from soil of ginseng rhizosphere.</title>
        <authorList>
            <person name="Lee J."/>
        </authorList>
    </citation>
    <scope>NUCLEOTIDE SEQUENCE [LARGE SCALE GENOMIC DNA]</scope>
    <source>
        <strain evidence="12 13">BN140078</strain>
    </source>
</reference>
<dbReference type="InterPro" id="IPR036942">
    <property type="entry name" value="Beta-barrel_TonB_sf"/>
</dbReference>
<evidence type="ECO:0000256" key="4">
    <source>
        <dbReference type="ARBA" id="ARBA00022692"/>
    </source>
</evidence>
<dbReference type="InterPro" id="IPR008969">
    <property type="entry name" value="CarboxyPept-like_regulatory"/>
</dbReference>
<evidence type="ECO:0000256" key="6">
    <source>
        <dbReference type="ARBA" id="ARBA00023237"/>
    </source>
</evidence>
<gene>
    <name evidence="12" type="ORF">F0L74_13140</name>
</gene>
<feature type="signal peptide" evidence="9">
    <location>
        <begin position="1"/>
        <end position="27"/>
    </location>
</feature>
<keyword evidence="5 7" id="KW-0472">Membrane</keyword>
<dbReference type="PANTHER" id="PTHR40980:SF4">
    <property type="entry name" value="TONB-DEPENDENT RECEPTOR-LIKE BETA-BARREL DOMAIN-CONTAINING PROTEIN"/>
    <property type="match status" value="1"/>
</dbReference>
<accession>A0A5B2VYY4</accession>
<evidence type="ECO:0000259" key="11">
    <source>
        <dbReference type="Pfam" id="PF14905"/>
    </source>
</evidence>
<comment type="similarity">
    <text evidence="7">Belongs to the TonB-dependent receptor family.</text>
</comment>
<keyword evidence="13" id="KW-1185">Reference proteome</keyword>
<feature type="domain" description="TonB-dependent receptor plug" evidence="10">
    <location>
        <begin position="144"/>
        <end position="233"/>
    </location>
</feature>
<evidence type="ECO:0000313" key="12">
    <source>
        <dbReference type="EMBL" id="KAA2243436.1"/>
    </source>
</evidence>
<dbReference type="Pfam" id="PF14905">
    <property type="entry name" value="OMP_b-brl_3"/>
    <property type="match status" value="1"/>
</dbReference>
<dbReference type="Proteomes" id="UP000324611">
    <property type="component" value="Unassembled WGS sequence"/>
</dbReference>
<dbReference type="Gene3D" id="2.60.40.1120">
    <property type="entry name" value="Carboxypeptidase-like, regulatory domain"/>
    <property type="match status" value="1"/>
</dbReference>
<evidence type="ECO:0000256" key="8">
    <source>
        <dbReference type="SAM" id="MobiDB-lite"/>
    </source>
</evidence>
<dbReference type="Gene3D" id="2.170.130.10">
    <property type="entry name" value="TonB-dependent receptor, plug domain"/>
    <property type="match status" value="1"/>
</dbReference>
<evidence type="ECO:0000256" key="1">
    <source>
        <dbReference type="ARBA" id="ARBA00004571"/>
    </source>
</evidence>
<feature type="chain" id="PRO_5023122468" evidence="9">
    <location>
        <begin position="28"/>
        <end position="849"/>
    </location>
</feature>
<evidence type="ECO:0000256" key="9">
    <source>
        <dbReference type="SAM" id="SignalP"/>
    </source>
</evidence>
<keyword evidence="9" id="KW-0732">Signal</keyword>
<organism evidence="12 13">
    <name type="scientific">Chitinophaga agrisoli</name>
    <dbReference type="NCBI Taxonomy" id="2607653"/>
    <lineage>
        <taxon>Bacteria</taxon>
        <taxon>Pseudomonadati</taxon>
        <taxon>Bacteroidota</taxon>
        <taxon>Chitinophagia</taxon>
        <taxon>Chitinophagales</taxon>
        <taxon>Chitinophagaceae</taxon>
        <taxon>Chitinophaga</taxon>
    </lineage>
</organism>
<protein>
    <submittedName>
        <fullName evidence="12">TonB-dependent receptor</fullName>
    </submittedName>
</protein>
<dbReference type="Pfam" id="PF07715">
    <property type="entry name" value="Plug"/>
    <property type="match status" value="1"/>
</dbReference>
<feature type="compositionally biased region" description="Low complexity" evidence="8">
    <location>
        <begin position="829"/>
        <end position="842"/>
    </location>
</feature>
<dbReference type="Gene3D" id="2.40.170.20">
    <property type="entry name" value="TonB-dependent receptor, beta-barrel domain"/>
    <property type="match status" value="1"/>
</dbReference>
<dbReference type="Pfam" id="PF13620">
    <property type="entry name" value="CarboxypepD_reg"/>
    <property type="match status" value="1"/>
</dbReference>
<keyword evidence="2 7" id="KW-0813">Transport</keyword>
<evidence type="ECO:0000256" key="2">
    <source>
        <dbReference type="ARBA" id="ARBA00022448"/>
    </source>
</evidence>
<name>A0A5B2VYY4_9BACT</name>
<sequence>MLSFHLIMNRRLPIVCVLLCCYSFVMAQDNNSSTKTKVSGKAQDAVSNKPIEFASVVLLHRKDSSVAYGQYTETNGSFNFAAVAPGDYVLRITFLGYNKLEKGLHVNKGQPALAVGALKLQTGGKQLDAVEIKAEKPAFSMQIDRQVFDAGSIVTAEGGTGADILKNIPSVDVDIDDNVSLRGKSVTIYVDGKPSPFGDAKTALAMIPAATVDRIEVINNPSAKYEAQGGGGIINIILKKDKAIGYNVMVNGGLATRKQYNGSVNASLRMKKFNFFGNYYGHYGEQSGSGYSNRQNKIPDSTNTFFFTQANRSKNSDGGHGGRLGLDFYMDDHNTFTLSEGINYNNGYSQDDYLLNYLDAAQQSIRTGNRNNNSHYYNTNNNTAFNFRHTTNKENEELTAYVSYSNNKGENNSDYHTLYAKPGSGPEADPDQQTNLGLTHNQFWNLQSDYTTPVGDKGKLEAGVKTTFRNNNNDYDARLFNWDTQQFEKSNDLSNAFKYNENIYAGYANFSGALGNLGYQVGARVEQSQLKGYSFTRDTSVNNHYLNLFPSVFLKYNLPRNQDQSLVFNYSTRVDRPVFDQLLPYVNNSDPQNLRVGNPNLKPSITHKFEMNYSRYFPISRDFLNTGVYYSQANGDIDRISTLDSLTGVTTTMPANLATDQDWGANFTYQLHFYRWWDLTSNFNLEYSRLTGKGNFSNISNEYLSYGVQMNTNFRLPGNLSIQVQGHYRSPRVTPQGTFKAYNGADLGIRKELLKNKALAISVNISDLLNTQQYSSHYETDAFIQDYERKRTTRFLRINLRYRFGKMDPNLFNKKKKATEDPLEEDQMQPQQQGKQQPQQQGKEGEHRL</sequence>
<dbReference type="SUPFAM" id="SSF56935">
    <property type="entry name" value="Porins"/>
    <property type="match status" value="1"/>
</dbReference>
<proteinExistence type="inferred from homology"/>
<dbReference type="SUPFAM" id="SSF49464">
    <property type="entry name" value="Carboxypeptidase regulatory domain-like"/>
    <property type="match status" value="1"/>
</dbReference>
<dbReference type="EMBL" id="VUOC01000002">
    <property type="protein sequence ID" value="KAA2243436.1"/>
    <property type="molecule type" value="Genomic_DNA"/>
</dbReference>
<evidence type="ECO:0000313" key="13">
    <source>
        <dbReference type="Proteomes" id="UP000324611"/>
    </source>
</evidence>
<dbReference type="InterPro" id="IPR012910">
    <property type="entry name" value="Plug_dom"/>
</dbReference>
<evidence type="ECO:0000256" key="5">
    <source>
        <dbReference type="ARBA" id="ARBA00023136"/>
    </source>
</evidence>
<feature type="region of interest" description="Disordered" evidence="8">
    <location>
        <begin position="811"/>
        <end position="849"/>
    </location>
</feature>
<dbReference type="GO" id="GO:0009279">
    <property type="term" value="C:cell outer membrane"/>
    <property type="evidence" value="ECO:0007669"/>
    <property type="project" value="UniProtKB-SubCell"/>
</dbReference>
<keyword evidence="3 7" id="KW-1134">Transmembrane beta strand</keyword>
<evidence type="ECO:0000259" key="10">
    <source>
        <dbReference type="Pfam" id="PF07715"/>
    </source>
</evidence>
<comment type="subcellular location">
    <subcellularLocation>
        <location evidence="1 7">Cell outer membrane</location>
        <topology evidence="1 7">Multi-pass membrane protein</topology>
    </subcellularLocation>
</comment>
<evidence type="ECO:0000256" key="7">
    <source>
        <dbReference type="PROSITE-ProRule" id="PRU01360"/>
    </source>
</evidence>
<dbReference type="AlphaFoldDB" id="A0A5B2VYY4"/>
<dbReference type="InterPro" id="IPR039426">
    <property type="entry name" value="TonB-dep_rcpt-like"/>
</dbReference>
<reference evidence="12 13" key="2">
    <citation type="submission" date="2019-09" db="EMBL/GenBank/DDBJ databases">
        <authorList>
            <person name="Jin C."/>
        </authorList>
    </citation>
    <scope>NUCLEOTIDE SEQUENCE [LARGE SCALE GENOMIC DNA]</scope>
    <source>
        <strain evidence="12 13">BN140078</strain>
    </source>
</reference>